<comment type="caution">
    <text evidence="1">The sequence shown here is derived from an EMBL/GenBank/DDBJ whole genome shotgun (WGS) entry which is preliminary data.</text>
</comment>
<evidence type="ECO:0000313" key="2">
    <source>
        <dbReference type="Proteomes" id="UP001596501"/>
    </source>
</evidence>
<evidence type="ECO:0000313" key="1">
    <source>
        <dbReference type="EMBL" id="MFC7411776.1"/>
    </source>
</evidence>
<organism evidence="1 2">
    <name type="scientific">Hydrogenophaga atypica</name>
    <dbReference type="NCBI Taxonomy" id="249409"/>
    <lineage>
        <taxon>Bacteria</taxon>
        <taxon>Pseudomonadati</taxon>
        <taxon>Pseudomonadota</taxon>
        <taxon>Betaproteobacteria</taxon>
        <taxon>Burkholderiales</taxon>
        <taxon>Comamonadaceae</taxon>
        <taxon>Hydrogenophaga</taxon>
    </lineage>
</organism>
<proteinExistence type="predicted"/>
<dbReference type="RefSeq" id="WP_382228642.1">
    <property type="nucleotide sequence ID" value="NZ_JBHTCA010000049.1"/>
</dbReference>
<gene>
    <name evidence="1" type="ORF">ACFQPB_23250</name>
</gene>
<keyword evidence="2" id="KW-1185">Reference proteome</keyword>
<reference evidence="2" key="1">
    <citation type="journal article" date="2019" name="Int. J. Syst. Evol. Microbiol.">
        <title>The Global Catalogue of Microorganisms (GCM) 10K type strain sequencing project: providing services to taxonomists for standard genome sequencing and annotation.</title>
        <authorList>
            <consortium name="The Broad Institute Genomics Platform"/>
            <consortium name="The Broad Institute Genome Sequencing Center for Infectious Disease"/>
            <person name="Wu L."/>
            <person name="Ma J."/>
        </authorList>
    </citation>
    <scope>NUCLEOTIDE SEQUENCE [LARGE SCALE GENOMIC DNA]</scope>
    <source>
        <strain evidence="2">CGMCC 1.12371</strain>
    </source>
</reference>
<name>A0ABW2QQU1_9BURK</name>
<sequence>MSKFFSPSEDRWVAVQVAVHAPFFWVDFAHKEDGDEDFEYSSTFMLSTTTELDSLIKQHESKEIRLKSVSLVTPGYVNKTEQWQMEPLKAIWSCASTTSPGLHVDLYETAKGARYPDPTAEVCEQMLKSAKVRIDIAGLCAAEST</sequence>
<dbReference type="EMBL" id="JBHTCA010000049">
    <property type="protein sequence ID" value="MFC7411776.1"/>
    <property type="molecule type" value="Genomic_DNA"/>
</dbReference>
<protein>
    <submittedName>
        <fullName evidence="1">Uncharacterized protein</fullName>
    </submittedName>
</protein>
<dbReference type="Proteomes" id="UP001596501">
    <property type="component" value="Unassembled WGS sequence"/>
</dbReference>
<accession>A0ABW2QQU1</accession>